<dbReference type="EMBL" id="KN824853">
    <property type="protein sequence ID" value="KIK99668.1"/>
    <property type="molecule type" value="Genomic_DNA"/>
</dbReference>
<dbReference type="InParanoid" id="A0A0D0DWE6"/>
<proteinExistence type="predicted"/>
<evidence type="ECO:0000313" key="2">
    <source>
        <dbReference type="Proteomes" id="UP000054538"/>
    </source>
</evidence>
<evidence type="ECO:0000313" key="1">
    <source>
        <dbReference type="EMBL" id="KIK99668.1"/>
    </source>
</evidence>
<dbReference type="HOGENOM" id="CLU_1579033_0_0_1"/>
<protein>
    <submittedName>
        <fullName evidence="1">Uncharacterized protein</fullName>
    </submittedName>
</protein>
<reference evidence="1 2" key="1">
    <citation type="submission" date="2014-04" db="EMBL/GenBank/DDBJ databases">
        <authorList>
            <consortium name="DOE Joint Genome Institute"/>
            <person name="Kuo A."/>
            <person name="Kohler A."/>
            <person name="Jargeat P."/>
            <person name="Nagy L.G."/>
            <person name="Floudas D."/>
            <person name="Copeland A."/>
            <person name="Barry K.W."/>
            <person name="Cichocki N."/>
            <person name="Veneault-Fourrey C."/>
            <person name="LaButti K."/>
            <person name="Lindquist E.A."/>
            <person name="Lipzen A."/>
            <person name="Lundell T."/>
            <person name="Morin E."/>
            <person name="Murat C."/>
            <person name="Sun H."/>
            <person name="Tunlid A."/>
            <person name="Henrissat B."/>
            <person name="Grigoriev I.V."/>
            <person name="Hibbett D.S."/>
            <person name="Martin F."/>
            <person name="Nordberg H.P."/>
            <person name="Cantor M.N."/>
            <person name="Hua S.X."/>
        </authorList>
    </citation>
    <scope>NUCLEOTIDE SEQUENCE [LARGE SCALE GENOMIC DNA]</scope>
    <source>
        <strain evidence="1 2">Ve08.2h10</strain>
    </source>
</reference>
<dbReference type="Proteomes" id="UP000054538">
    <property type="component" value="Unassembled WGS sequence"/>
</dbReference>
<organism evidence="1 2">
    <name type="scientific">Paxillus rubicundulus Ve08.2h10</name>
    <dbReference type="NCBI Taxonomy" id="930991"/>
    <lineage>
        <taxon>Eukaryota</taxon>
        <taxon>Fungi</taxon>
        <taxon>Dikarya</taxon>
        <taxon>Basidiomycota</taxon>
        <taxon>Agaricomycotina</taxon>
        <taxon>Agaricomycetes</taxon>
        <taxon>Agaricomycetidae</taxon>
        <taxon>Boletales</taxon>
        <taxon>Paxilineae</taxon>
        <taxon>Paxillaceae</taxon>
        <taxon>Paxillus</taxon>
    </lineage>
</organism>
<sequence>MCKIPPGANFTRLRPPLAFLLCVQSCIQGRLPPHIPRFKFAWRTRMSPSIKAMSTRSMSALSLSYFHTHHDLSLTSGVFMHVGLSTSSLSVLVPPFRVTHGSAIKQNYNRKFVAMSPNPSRYRKSPVVDNRGAGNFSLNHHFISLGYPDVQVHTWLACFIMSQRHHPMV</sequence>
<keyword evidence="2" id="KW-1185">Reference proteome</keyword>
<accession>A0A0D0DWE6</accession>
<reference evidence="2" key="2">
    <citation type="submission" date="2015-01" db="EMBL/GenBank/DDBJ databases">
        <title>Evolutionary Origins and Diversification of the Mycorrhizal Mutualists.</title>
        <authorList>
            <consortium name="DOE Joint Genome Institute"/>
            <consortium name="Mycorrhizal Genomics Consortium"/>
            <person name="Kohler A."/>
            <person name="Kuo A."/>
            <person name="Nagy L.G."/>
            <person name="Floudas D."/>
            <person name="Copeland A."/>
            <person name="Barry K.W."/>
            <person name="Cichocki N."/>
            <person name="Veneault-Fourrey C."/>
            <person name="LaButti K."/>
            <person name="Lindquist E.A."/>
            <person name="Lipzen A."/>
            <person name="Lundell T."/>
            <person name="Morin E."/>
            <person name="Murat C."/>
            <person name="Riley R."/>
            <person name="Ohm R."/>
            <person name="Sun H."/>
            <person name="Tunlid A."/>
            <person name="Henrissat B."/>
            <person name="Grigoriev I.V."/>
            <person name="Hibbett D.S."/>
            <person name="Martin F."/>
        </authorList>
    </citation>
    <scope>NUCLEOTIDE SEQUENCE [LARGE SCALE GENOMIC DNA]</scope>
    <source>
        <strain evidence="2">Ve08.2h10</strain>
    </source>
</reference>
<gene>
    <name evidence="1" type="ORF">PAXRUDRAFT_476450</name>
</gene>
<dbReference type="AlphaFoldDB" id="A0A0D0DWE6"/>
<name>A0A0D0DWE6_9AGAM</name>